<dbReference type="GO" id="GO:0004531">
    <property type="term" value="F:deoxyribonuclease II activity"/>
    <property type="evidence" value="ECO:0007669"/>
    <property type="project" value="InterPro"/>
</dbReference>
<reference evidence="4 5" key="1">
    <citation type="submission" date="2015-01" db="EMBL/GenBank/DDBJ databases">
        <title>Evolution of Trichinella species and genotypes.</title>
        <authorList>
            <person name="Korhonen P.K."/>
            <person name="Edoardo P."/>
            <person name="Giuseppe L.R."/>
            <person name="Gasser R.B."/>
        </authorList>
    </citation>
    <scope>NUCLEOTIDE SEQUENCE [LARGE SCALE GENOMIC DNA]</scope>
    <source>
        <strain evidence="4">ISS3</strain>
    </source>
</reference>
<evidence type="ECO:0000313" key="5">
    <source>
        <dbReference type="Proteomes" id="UP000054776"/>
    </source>
</evidence>
<sequence length="1508" mass="168804">MQRRINATTSDFLLRKTMKTLFMLSSLALLAVIVQGGEESGKKVEPLPCKDRGSKASCNRYMKKDNFQELCKENRRIGRYLCCKTCAEKLGVEVDEDGKFKDFGTFTYYEPTCPALEDRGNHTICEMIKHGSEVYKCDQSEAQAACAKTCNLTSIRMCTPVGKVFTQNHMKTRQYKFRAIVYKAPAQDTGKIILAGAVGNWDNSQAAFTAGQGHSFAKTLEHVVGTHASVKFLAYNNVPPGIPNVKTKSNSKGVIILSTAADSAAWVVHTIPGFPTAKTPYAWPASETARGHLLICLTISKSQINAIAASLLLAQPVIHYNDIPETETAGMPYFKKLTEGKTRVMPPFTSRRTIRTKNGGAPVTVNIYSKSETSKYEIYKKVIVKALKKTIKVWSRRDSKLKGDCRVPERHIRLLKSPGVINGHNTNIEADDTNWAVSDPGSVICHEKKPYFKNQSREPAMAICIENNDIFTRFNEIAAQKRSSAIKGTASIINVGGPFHEASVFRVKNGYSPGQYRRFSAMLEPFHGMLLAVLLLPQAVSKDVENDLSEPVTDAVSENCEMEQSENVLNEELDRHVEQEKKPKQLVMLIQIEREKPKSGLYVEYTAEMKFRVNEKSVQIVKNGYSPRQYRLFSAMFGPFNRMHLVVLLLPQDDENDLNEPVADAVSVNCEMEQSENVLNEELDRHVEQEQKPIQIVMLVQIEREKPKSGLYVEYTAEMKFRVNEESVQMYKPRLKKTVNVADAGMNASINGHNTNLEADDTNWAVSDARSAICHVDKPYFNVQWQFALKITIYLRVSMKLLLKLKIVHRAANLQKVLLTKSPPPCQARERLLVLSGVVADDKQIAVAAFSFFQMVLFIHFLIFPSNTYSLKRYPTAQICMGAHAICLRHIPCRTTSDFLLRKTMKTLFMLSSLALLAVIVQGGEESGKKVEPLPCKDRGSKATCNRYMQKDNFQELCKENRRIGRYLCCKTCAEKLGVEVNEDGKFKDFGTFTYYEPTCPALEDRGNHTICEMIKHGSEVYKCDQSEAQAACAKTCNLIFTQNHMKTRQYKFRAIVYKAPAQDTGKIILAGAVGNWDNSQAAFTAGQGHSFAKTLEHVVGTHASVKFLAYNNVPPGIPNVKTKSNSKGVIILSTAADSAAWVVHTIPGFPTAKTPYAWPASETARGHLLICLTISKSQINAIAASLLLAQPVIHYNDIPETETAGMPYFKKLTEGKTRVMPPFTSRRTIRTKNGGAPVTVHIYSKSETSKYEIYKKVIVKALKKTIKVWSRRDSKLKGDCRVPERHIRLLKSPGVINGHNTNIEADDTNWAVSDPGSVICHKNQSKEPAMAICIENNDIFTRFNEIAAQKRSSAIKGTASIINVGGPFHEASVFRVKNGYSPGQYRRFSAMLEPFHGMLLAVLLLPQAVSKDVENDLSEPVTDAVSENCEMEQSENVLNEELDRHVEQEKKPKQLVMLIQIEREKPKSGLYVEYTAEMKFRVNEKSVQMYKPRLKKTVNVADAGMNA</sequence>
<accession>A0A0V1BNB7</accession>
<name>A0A0V1BNB7_TRISP</name>
<dbReference type="Pfam" id="PF03265">
    <property type="entry name" value="DNase_II"/>
    <property type="match status" value="2"/>
</dbReference>
<dbReference type="GO" id="GO:0006309">
    <property type="term" value="P:apoptotic DNA fragmentation"/>
    <property type="evidence" value="ECO:0007669"/>
    <property type="project" value="TreeGrafter"/>
</dbReference>
<keyword evidence="3" id="KW-0732">Signal</keyword>
<dbReference type="PANTHER" id="PTHR10858">
    <property type="entry name" value="DEOXYRIBONUCLEASE II"/>
    <property type="match status" value="1"/>
</dbReference>
<dbReference type="OrthoDB" id="10261598at2759"/>
<dbReference type="PANTHER" id="PTHR10858:SF23">
    <property type="entry name" value="DEOXYRIBONUCLEASE II"/>
    <property type="match status" value="1"/>
</dbReference>
<feature type="signal peptide" evidence="3">
    <location>
        <begin position="1"/>
        <end position="36"/>
    </location>
</feature>
<proteinExistence type="inferred from homology"/>
<protein>
    <submittedName>
        <fullName evidence="4">Deoxyribonuclease-2-beta</fullName>
    </submittedName>
</protein>
<dbReference type="InParanoid" id="A0A0V1BNB7"/>
<evidence type="ECO:0000256" key="2">
    <source>
        <dbReference type="ARBA" id="ARBA00022801"/>
    </source>
</evidence>
<evidence type="ECO:0000256" key="1">
    <source>
        <dbReference type="ARBA" id="ARBA00007527"/>
    </source>
</evidence>
<keyword evidence="5" id="KW-1185">Reference proteome</keyword>
<dbReference type="Proteomes" id="UP000054776">
    <property type="component" value="Unassembled WGS sequence"/>
</dbReference>
<feature type="non-terminal residue" evidence="4">
    <location>
        <position position="1508"/>
    </location>
</feature>
<dbReference type="InterPro" id="IPR004947">
    <property type="entry name" value="DNase_II"/>
</dbReference>
<organism evidence="4 5">
    <name type="scientific">Trichinella spiralis</name>
    <name type="common">Trichina worm</name>
    <dbReference type="NCBI Taxonomy" id="6334"/>
    <lineage>
        <taxon>Eukaryota</taxon>
        <taxon>Metazoa</taxon>
        <taxon>Ecdysozoa</taxon>
        <taxon>Nematoda</taxon>
        <taxon>Enoplea</taxon>
        <taxon>Dorylaimia</taxon>
        <taxon>Trichinellida</taxon>
        <taxon>Trichinellidae</taxon>
        <taxon>Trichinella</taxon>
    </lineage>
</organism>
<evidence type="ECO:0000256" key="3">
    <source>
        <dbReference type="SAM" id="SignalP"/>
    </source>
</evidence>
<evidence type="ECO:0000313" key="4">
    <source>
        <dbReference type="EMBL" id="KRY38512.1"/>
    </source>
</evidence>
<comment type="caution">
    <text evidence="4">The sequence shown here is derived from an EMBL/GenBank/DDBJ whole genome shotgun (WGS) entry which is preliminary data.</text>
</comment>
<dbReference type="EMBL" id="JYDH01000025">
    <property type="protein sequence ID" value="KRY38512.1"/>
    <property type="molecule type" value="Genomic_DNA"/>
</dbReference>
<feature type="chain" id="PRO_5006875337" evidence="3">
    <location>
        <begin position="37"/>
        <end position="1508"/>
    </location>
</feature>
<gene>
    <name evidence="4" type="primary">Dnase2b</name>
    <name evidence="4" type="ORF">T01_12584</name>
</gene>
<keyword evidence="2" id="KW-0378">Hydrolase</keyword>
<comment type="similarity">
    <text evidence="1">Belongs to the DNase II family.</text>
</comment>